<dbReference type="EMBL" id="SWAD01000223">
    <property type="protein sequence ID" value="TMQ74406.1"/>
    <property type="molecule type" value="Genomic_DNA"/>
</dbReference>
<dbReference type="Proteomes" id="UP000306324">
    <property type="component" value="Unassembled WGS sequence"/>
</dbReference>
<accession>A0A5S4EGK6</accession>
<sequence>MFYLFNRNVVGSSLKARMASDFFTDSLTMACVWGGFWPELEASLQSG</sequence>
<keyword evidence="2" id="KW-1185">Reference proteome</keyword>
<protein>
    <submittedName>
        <fullName evidence="1">Uncharacterized protein</fullName>
    </submittedName>
</protein>
<proteinExistence type="predicted"/>
<reference evidence="1 2" key="1">
    <citation type="submission" date="2019-04" db="EMBL/GenBank/DDBJ databases">
        <title>A novel phosphate-accumulating bacterium identified in bioreactor for phosphate removal from wastewater.</title>
        <authorList>
            <person name="Kotlyarov R.Y."/>
            <person name="Beletsky A.V."/>
            <person name="Kallistova A.Y."/>
            <person name="Dorofeev A.G."/>
            <person name="Nikolaev Y.Y."/>
            <person name="Pimenov N.V."/>
            <person name="Ravin N.V."/>
            <person name="Mardanov A.V."/>
        </authorList>
    </citation>
    <scope>NUCLEOTIDE SEQUENCE [LARGE SCALE GENOMIC DNA]</scope>
    <source>
        <strain evidence="1 2">Bin19</strain>
    </source>
</reference>
<organism evidence="1 2">
    <name type="scientific">Candidatus Accumulibacter phosphatis</name>
    <dbReference type="NCBI Taxonomy" id="327160"/>
    <lineage>
        <taxon>Bacteria</taxon>
        <taxon>Pseudomonadati</taxon>
        <taxon>Pseudomonadota</taxon>
        <taxon>Betaproteobacteria</taxon>
        <taxon>Candidatus Accumulibacter</taxon>
    </lineage>
</organism>
<evidence type="ECO:0000313" key="1">
    <source>
        <dbReference type="EMBL" id="TMQ74406.1"/>
    </source>
</evidence>
<comment type="caution">
    <text evidence="1">The sequence shown here is derived from an EMBL/GenBank/DDBJ whole genome shotgun (WGS) entry which is preliminary data.</text>
</comment>
<gene>
    <name evidence="1" type="ORF">ACCUM_1512</name>
</gene>
<name>A0A5S4EGK6_9PROT</name>
<evidence type="ECO:0000313" key="2">
    <source>
        <dbReference type="Proteomes" id="UP000306324"/>
    </source>
</evidence>
<dbReference type="AlphaFoldDB" id="A0A5S4EGK6"/>